<keyword evidence="3" id="KW-0812">Transmembrane</keyword>
<feature type="coiled-coil region" evidence="1">
    <location>
        <begin position="742"/>
        <end position="828"/>
    </location>
</feature>
<feature type="compositionally biased region" description="Basic and acidic residues" evidence="2">
    <location>
        <begin position="16"/>
        <end position="27"/>
    </location>
</feature>
<feature type="coiled-coil region" evidence="1">
    <location>
        <begin position="421"/>
        <end position="582"/>
    </location>
</feature>
<feature type="region of interest" description="Disordered" evidence="2">
    <location>
        <begin position="92"/>
        <end position="160"/>
    </location>
</feature>
<keyword evidence="1" id="KW-0175">Coiled coil</keyword>
<keyword evidence="3" id="KW-0472">Membrane</keyword>
<feature type="coiled-coil region" evidence="1">
    <location>
        <begin position="641"/>
        <end position="710"/>
    </location>
</feature>
<dbReference type="AlphaFoldDB" id="A0A0C2GPT4"/>
<organism evidence="4 5">
    <name type="scientific">Ancylostoma duodenale</name>
    <dbReference type="NCBI Taxonomy" id="51022"/>
    <lineage>
        <taxon>Eukaryota</taxon>
        <taxon>Metazoa</taxon>
        <taxon>Ecdysozoa</taxon>
        <taxon>Nematoda</taxon>
        <taxon>Chromadorea</taxon>
        <taxon>Rhabditida</taxon>
        <taxon>Rhabditina</taxon>
        <taxon>Rhabditomorpha</taxon>
        <taxon>Strongyloidea</taxon>
        <taxon>Ancylostomatidae</taxon>
        <taxon>Ancylostomatinae</taxon>
        <taxon>Ancylostoma</taxon>
    </lineage>
</organism>
<keyword evidence="5" id="KW-1185">Reference proteome</keyword>
<evidence type="ECO:0000313" key="5">
    <source>
        <dbReference type="Proteomes" id="UP000054047"/>
    </source>
</evidence>
<dbReference type="PANTHER" id="PTHR45615:SF40">
    <property type="entry name" value="MYOSIN HEAVY CHAIN, NON-MUSCLE"/>
    <property type="match status" value="1"/>
</dbReference>
<dbReference type="EMBL" id="KN728726">
    <property type="protein sequence ID" value="KIH63345.1"/>
    <property type="molecule type" value="Genomic_DNA"/>
</dbReference>
<accession>A0A0C2GPT4</accession>
<evidence type="ECO:0000256" key="3">
    <source>
        <dbReference type="SAM" id="Phobius"/>
    </source>
</evidence>
<dbReference type="GO" id="GO:0051015">
    <property type="term" value="F:actin filament binding"/>
    <property type="evidence" value="ECO:0007669"/>
    <property type="project" value="TreeGrafter"/>
</dbReference>
<gene>
    <name evidence="4" type="ORF">ANCDUO_06353</name>
</gene>
<evidence type="ECO:0000256" key="2">
    <source>
        <dbReference type="SAM" id="MobiDB-lite"/>
    </source>
</evidence>
<feature type="transmembrane region" description="Helical" evidence="3">
    <location>
        <begin position="1148"/>
        <end position="1168"/>
    </location>
</feature>
<feature type="compositionally biased region" description="Low complexity" evidence="2">
    <location>
        <begin position="120"/>
        <end position="136"/>
    </location>
</feature>
<dbReference type="Gene3D" id="1.10.287.1490">
    <property type="match status" value="2"/>
</dbReference>
<feature type="region of interest" description="Disordered" evidence="2">
    <location>
        <begin position="1"/>
        <end position="27"/>
    </location>
</feature>
<keyword evidence="3" id="KW-1133">Transmembrane helix</keyword>
<dbReference type="PANTHER" id="PTHR45615">
    <property type="entry name" value="MYOSIN HEAVY CHAIN, NON-MUSCLE"/>
    <property type="match status" value="1"/>
</dbReference>
<dbReference type="GO" id="GO:0016460">
    <property type="term" value="C:myosin II complex"/>
    <property type="evidence" value="ECO:0007669"/>
    <property type="project" value="TreeGrafter"/>
</dbReference>
<dbReference type="Proteomes" id="UP000054047">
    <property type="component" value="Unassembled WGS sequence"/>
</dbReference>
<dbReference type="GO" id="GO:0005737">
    <property type="term" value="C:cytoplasm"/>
    <property type="evidence" value="ECO:0007669"/>
    <property type="project" value="TreeGrafter"/>
</dbReference>
<reference evidence="4 5" key="1">
    <citation type="submission" date="2013-12" db="EMBL/GenBank/DDBJ databases">
        <title>Draft genome of the parsitic nematode Ancylostoma duodenale.</title>
        <authorList>
            <person name="Mitreva M."/>
        </authorList>
    </citation>
    <scope>NUCLEOTIDE SEQUENCE [LARGE SCALE GENOMIC DNA]</scope>
    <source>
        <strain evidence="4 5">Zhejiang</strain>
    </source>
</reference>
<evidence type="ECO:0000313" key="4">
    <source>
        <dbReference type="EMBL" id="KIH63345.1"/>
    </source>
</evidence>
<protein>
    <submittedName>
        <fullName evidence="4">Putative phage virion morphogeneis protein</fullName>
    </submittedName>
</protein>
<name>A0A0C2GPT4_9BILA</name>
<dbReference type="GO" id="GO:0000146">
    <property type="term" value="F:microfilament motor activity"/>
    <property type="evidence" value="ECO:0007669"/>
    <property type="project" value="TreeGrafter"/>
</dbReference>
<feature type="coiled-coil region" evidence="1">
    <location>
        <begin position="857"/>
        <end position="951"/>
    </location>
</feature>
<feature type="region of interest" description="Disordered" evidence="2">
    <location>
        <begin position="1070"/>
        <end position="1093"/>
    </location>
</feature>
<sequence>MNKREQVVQVGDSSSTEERVNSEEKRQQLKELEEVRAKLDATSSELKEVHRNHVEALDLISSLTSEVSDLKEKLDDRDRIIEEAKLHLKSLEQTSEQLSKSYEAAPENQPAVEDPNSQNTTVSSESAETADTESTTQYSGTESAALDTDSGVNGSNVAELQTRQELEELLNSERRAYEEKVTSLQTFADMKEEDRDIIQKDLNLLSEKYDDLTAELEQMRTAYNSALAELASTQNENEELAKAKDDLVDKINRHELEVSHAVEEITTLKEEELAKLKEENKNLTGRLKSSDSMINSLQELEAKARLEREEMAKSFERERSKMNLEREELLEKLEDCGHKIDFLEIDQTEKRELCEELAKQCGQLKERLEEQNEKHRKSIEIFNTEVGSLRSECGMITDRLERASMKIIDLEHSLSVQTKDLEDERHKNETLTTRIAELEETVLSAEEDLEATRSAFANQASENQRLKTELELLERKLNDTRTAEVEETSELHERLGSAERELDESKEHIRRLESEIQDHANKNGELQMVISSMSDKISTLEEVVRNSDQALADVQAQSSVEIANLKEKLTNSNAVVDTLTAQLEVASRNVPAEEVEKQLSAVQSSADSVSSSVQKLAEERDGLVTELTLTKERLSVNEQELASVLASFRKLEQETQELRSELESVRKSEASLSKELWAIGEELLGKEANQEELNEKNLKLSEELKSMLSKVSEVEAANISLTQELSVIHEEKKLWSERNQELKTVTSERDELRQRITDLDQAYKELQERLATNEFEYQSARERCSTLEAEVDEYRKHASKMNDLNEELHSKESEIASLKDKRQLMEEEILVAAVNSEKLSEEIDALKSVLTDRDETVARCETELASLRMELAEHSERVTVTHVQSSVERKRSEETISHLRDDNIRLERELFIAHEQLECTRSELGAVRQSLEHSEALAMATRNENQRLVEELERAVFEREQTFIMAGEGREAAARVLALERSIAQLKGEHDEKMEQSRCEKESLYGELNTLQSYVDRVVTEKDALLAQLANLSGQLDERNNRLRQAGETKMDTTLRIVELESQIASLMRERENAAHSPDAPSSSGNEQEQAEIDQLRTDLQRAERRIAESSHFISASTPFPSLVTLLSRRISALRRRPQRALMPYFRYAMAGYVIMLHMMLIHCWFFAGCHW</sequence>
<dbReference type="GO" id="GO:0032982">
    <property type="term" value="C:myosin filament"/>
    <property type="evidence" value="ECO:0007669"/>
    <property type="project" value="TreeGrafter"/>
</dbReference>
<feature type="coiled-coil region" evidence="1">
    <location>
        <begin position="195"/>
        <end position="385"/>
    </location>
</feature>
<proteinExistence type="predicted"/>
<evidence type="ECO:0000256" key="1">
    <source>
        <dbReference type="SAM" id="Coils"/>
    </source>
</evidence>
<dbReference type="OrthoDB" id="5852712at2759"/>